<dbReference type="InterPro" id="IPR050695">
    <property type="entry name" value="N-acetylmuramoyl_amidase_3"/>
</dbReference>
<dbReference type="HOGENOM" id="CLU_014322_9_1_9"/>
<keyword evidence="1 3" id="KW-0378">Hydrolase</keyword>
<dbReference type="Proteomes" id="UP000002377">
    <property type="component" value="Chromosome"/>
</dbReference>
<protein>
    <submittedName>
        <fullName evidence="3">Cell wall hydrolase/autolysin</fullName>
    </submittedName>
</protein>
<proteinExistence type="predicted"/>
<gene>
    <name evidence="3" type="ordered locus">TherJR_1039</name>
</gene>
<dbReference type="PANTHER" id="PTHR30404:SF0">
    <property type="entry name" value="N-ACETYLMURAMOYL-L-ALANINE AMIDASE AMIC"/>
    <property type="match status" value="1"/>
</dbReference>
<evidence type="ECO:0000256" key="1">
    <source>
        <dbReference type="ARBA" id="ARBA00022801"/>
    </source>
</evidence>
<name>D5XE33_THEPJ</name>
<feature type="domain" description="MurNAc-LAA" evidence="2">
    <location>
        <begin position="62"/>
        <end position="173"/>
    </location>
</feature>
<dbReference type="SUPFAM" id="SSF53187">
    <property type="entry name" value="Zn-dependent exopeptidases"/>
    <property type="match status" value="1"/>
</dbReference>
<dbReference type="STRING" id="635013.TherJR_1039"/>
<dbReference type="EMBL" id="CP002028">
    <property type="protein sequence ID" value="ADG81904.1"/>
    <property type="molecule type" value="Genomic_DNA"/>
</dbReference>
<dbReference type="eggNOG" id="COG0860">
    <property type="taxonomic scope" value="Bacteria"/>
</dbReference>
<accession>D5XE33</accession>
<evidence type="ECO:0000313" key="4">
    <source>
        <dbReference type="Proteomes" id="UP000002377"/>
    </source>
</evidence>
<keyword evidence="4" id="KW-1185">Reference proteome</keyword>
<evidence type="ECO:0000313" key="3">
    <source>
        <dbReference type="EMBL" id="ADG81904.1"/>
    </source>
</evidence>
<dbReference type="KEGG" id="tjr:TherJR_1039"/>
<dbReference type="GO" id="GO:0030288">
    <property type="term" value="C:outer membrane-bounded periplasmic space"/>
    <property type="evidence" value="ECO:0007669"/>
    <property type="project" value="TreeGrafter"/>
</dbReference>
<dbReference type="Gene3D" id="3.40.630.40">
    <property type="entry name" value="Zn-dependent exopeptidases"/>
    <property type="match status" value="1"/>
</dbReference>
<sequence length="245" mass="27000">MAKKLVIDPGHGGDDPGALGYGLQEKNITFDIALKLRNKLANYADVRLTRSTDTFVSLAERALYANRVGADLFLSVHVNAGGGTGFESFIYTAAWEETQRLRDIIHKEIADFYRRAGFPDRGKKKANFAVLRETAVPAILLENLFIDRREDALKLKEDGFREEVAGAIAQAVTKALRLEGPAKPPVPPPQPPSQPPTHWAIRDFQRLKDAGLVFGEHNLDANVTWGEMAATLARLLDKLDSGVNI</sequence>
<evidence type="ECO:0000259" key="2">
    <source>
        <dbReference type="SMART" id="SM00646"/>
    </source>
</evidence>
<dbReference type="GO" id="GO:0008745">
    <property type="term" value="F:N-acetylmuramoyl-L-alanine amidase activity"/>
    <property type="evidence" value="ECO:0007669"/>
    <property type="project" value="InterPro"/>
</dbReference>
<dbReference type="InterPro" id="IPR002508">
    <property type="entry name" value="MurNAc-LAA_cat"/>
</dbReference>
<dbReference type="Pfam" id="PF01520">
    <property type="entry name" value="Amidase_3"/>
    <property type="match status" value="1"/>
</dbReference>
<dbReference type="PANTHER" id="PTHR30404">
    <property type="entry name" value="N-ACETYLMURAMOYL-L-ALANINE AMIDASE"/>
    <property type="match status" value="1"/>
</dbReference>
<dbReference type="AlphaFoldDB" id="D5XE33"/>
<dbReference type="RefSeq" id="WP_013119923.1">
    <property type="nucleotide sequence ID" value="NC_014152.1"/>
</dbReference>
<organism evidence="3 4">
    <name type="scientific">Thermincola potens (strain JR)</name>
    <dbReference type="NCBI Taxonomy" id="635013"/>
    <lineage>
        <taxon>Bacteria</taxon>
        <taxon>Bacillati</taxon>
        <taxon>Bacillota</taxon>
        <taxon>Clostridia</taxon>
        <taxon>Eubacteriales</taxon>
        <taxon>Thermincolaceae</taxon>
        <taxon>Thermincola</taxon>
    </lineage>
</organism>
<dbReference type="CDD" id="cd02696">
    <property type="entry name" value="MurNAc-LAA"/>
    <property type="match status" value="1"/>
</dbReference>
<reference evidence="3 4" key="1">
    <citation type="submission" date="2010-05" db="EMBL/GenBank/DDBJ databases">
        <title>Complete sequence of Thermincola sp. JR.</title>
        <authorList>
            <consortium name="US DOE Joint Genome Institute"/>
            <person name="Lucas S."/>
            <person name="Copeland A."/>
            <person name="Lapidus A."/>
            <person name="Cheng J.-F."/>
            <person name="Bruce D."/>
            <person name="Goodwin L."/>
            <person name="Pitluck S."/>
            <person name="Chertkov O."/>
            <person name="Detter J.C."/>
            <person name="Han C."/>
            <person name="Tapia R."/>
            <person name="Land M."/>
            <person name="Hauser L."/>
            <person name="Kyrpides N."/>
            <person name="Mikhailova N."/>
            <person name="Hazen T.C."/>
            <person name="Woyke T."/>
        </authorList>
    </citation>
    <scope>NUCLEOTIDE SEQUENCE [LARGE SCALE GENOMIC DNA]</scope>
    <source>
        <strain evidence="3 4">JR</strain>
    </source>
</reference>
<dbReference type="GO" id="GO:0009253">
    <property type="term" value="P:peptidoglycan catabolic process"/>
    <property type="evidence" value="ECO:0007669"/>
    <property type="project" value="InterPro"/>
</dbReference>
<dbReference type="SMART" id="SM00646">
    <property type="entry name" value="Ami_3"/>
    <property type="match status" value="1"/>
</dbReference>
<dbReference type="OrthoDB" id="9772024at2"/>